<feature type="region of interest" description="Disordered" evidence="6">
    <location>
        <begin position="271"/>
        <end position="338"/>
    </location>
</feature>
<gene>
    <name evidence="9" type="ORF">HYDPIDRAFT_103344</name>
</gene>
<organism evidence="9 10">
    <name type="scientific">Hydnomerulius pinastri MD-312</name>
    <dbReference type="NCBI Taxonomy" id="994086"/>
    <lineage>
        <taxon>Eukaryota</taxon>
        <taxon>Fungi</taxon>
        <taxon>Dikarya</taxon>
        <taxon>Basidiomycota</taxon>
        <taxon>Agaricomycotina</taxon>
        <taxon>Agaricomycetes</taxon>
        <taxon>Agaricomycetidae</taxon>
        <taxon>Boletales</taxon>
        <taxon>Boletales incertae sedis</taxon>
        <taxon>Leucogyrophana</taxon>
    </lineage>
</organism>
<evidence type="ECO:0000259" key="8">
    <source>
        <dbReference type="Pfam" id="PF20684"/>
    </source>
</evidence>
<feature type="transmembrane region" description="Helical" evidence="7">
    <location>
        <begin position="104"/>
        <end position="126"/>
    </location>
</feature>
<proteinExistence type="inferred from homology"/>
<evidence type="ECO:0000256" key="1">
    <source>
        <dbReference type="ARBA" id="ARBA00004141"/>
    </source>
</evidence>
<dbReference type="InterPro" id="IPR052337">
    <property type="entry name" value="SAT4-like"/>
</dbReference>
<dbReference type="EMBL" id="KN840001">
    <property type="protein sequence ID" value="KIJ58059.1"/>
    <property type="molecule type" value="Genomic_DNA"/>
</dbReference>
<feature type="transmembrane region" description="Helical" evidence="7">
    <location>
        <begin position="172"/>
        <end position="197"/>
    </location>
</feature>
<evidence type="ECO:0000256" key="7">
    <source>
        <dbReference type="SAM" id="Phobius"/>
    </source>
</evidence>
<feature type="transmembrane region" description="Helical" evidence="7">
    <location>
        <begin position="138"/>
        <end position="160"/>
    </location>
</feature>
<evidence type="ECO:0000256" key="2">
    <source>
        <dbReference type="ARBA" id="ARBA00022692"/>
    </source>
</evidence>
<dbReference type="Pfam" id="PF20684">
    <property type="entry name" value="Fung_rhodopsin"/>
    <property type="match status" value="1"/>
</dbReference>
<keyword evidence="10" id="KW-1185">Reference proteome</keyword>
<feature type="transmembrane region" description="Helical" evidence="7">
    <location>
        <begin position="34"/>
        <end position="50"/>
    </location>
</feature>
<evidence type="ECO:0000256" key="5">
    <source>
        <dbReference type="ARBA" id="ARBA00038359"/>
    </source>
</evidence>
<feature type="transmembrane region" description="Helical" evidence="7">
    <location>
        <begin position="209"/>
        <end position="228"/>
    </location>
</feature>
<dbReference type="PANTHER" id="PTHR33048">
    <property type="entry name" value="PTH11-LIKE INTEGRAL MEMBRANE PROTEIN (AFU_ORTHOLOGUE AFUA_5G11245)"/>
    <property type="match status" value="1"/>
</dbReference>
<comment type="similarity">
    <text evidence="5">Belongs to the SAT4 family.</text>
</comment>
<evidence type="ECO:0000256" key="4">
    <source>
        <dbReference type="ARBA" id="ARBA00023136"/>
    </source>
</evidence>
<evidence type="ECO:0000313" key="9">
    <source>
        <dbReference type="EMBL" id="KIJ58059.1"/>
    </source>
</evidence>
<dbReference type="HOGENOM" id="CLU_052841_2_1_1"/>
<keyword evidence="3 7" id="KW-1133">Transmembrane helix</keyword>
<feature type="transmembrane region" description="Helical" evidence="7">
    <location>
        <begin position="70"/>
        <end position="92"/>
    </location>
</feature>
<comment type="subcellular location">
    <subcellularLocation>
        <location evidence="1">Membrane</location>
        <topology evidence="1">Multi-pass membrane protein</topology>
    </subcellularLocation>
</comment>
<reference evidence="9 10" key="1">
    <citation type="submission" date="2014-04" db="EMBL/GenBank/DDBJ databases">
        <title>Evolutionary Origins and Diversification of the Mycorrhizal Mutualists.</title>
        <authorList>
            <consortium name="DOE Joint Genome Institute"/>
            <consortium name="Mycorrhizal Genomics Consortium"/>
            <person name="Kohler A."/>
            <person name="Kuo A."/>
            <person name="Nagy L.G."/>
            <person name="Floudas D."/>
            <person name="Copeland A."/>
            <person name="Barry K.W."/>
            <person name="Cichocki N."/>
            <person name="Veneault-Fourrey C."/>
            <person name="LaButti K."/>
            <person name="Lindquist E.A."/>
            <person name="Lipzen A."/>
            <person name="Lundell T."/>
            <person name="Morin E."/>
            <person name="Murat C."/>
            <person name="Riley R."/>
            <person name="Ohm R."/>
            <person name="Sun H."/>
            <person name="Tunlid A."/>
            <person name="Henrissat B."/>
            <person name="Grigoriev I.V."/>
            <person name="Hibbett D.S."/>
            <person name="Martin F."/>
        </authorList>
    </citation>
    <scope>NUCLEOTIDE SEQUENCE [LARGE SCALE GENOMIC DNA]</scope>
    <source>
        <strain evidence="9 10">MD-312</strain>
    </source>
</reference>
<evidence type="ECO:0000256" key="6">
    <source>
        <dbReference type="SAM" id="MobiDB-lite"/>
    </source>
</evidence>
<feature type="non-terminal residue" evidence="9">
    <location>
        <position position="1"/>
    </location>
</feature>
<keyword evidence="2 7" id="KW-0812">Transmembrane</keyword>
<dbReference type="Proteomes" id="UP000053820">
    <property type="component" value="Unassembled WGS sequence"/>
</dbReference>
<accession>A0A0C9UYE7</accession>
<dbReference type="InterPro" id="IPR049326">
    <property type="entry name" value="Rhodopsin_dom_fungi"/>
</dbReference>
<name>A0A0C9UYE7_9AGAM</name>
<feature type="compositionally biased region" description="Polar residues" evidence="6">
    <location>
        <begin position="287"/>
        <end position="298"/>
    </location>
</feature>
<evidence type="ECO:0000256" key="3">
    <source>
        <dbReference type="ARBA" id="ARBA00022989"/>
    </source>
</evidence>
<feature type="transmembrane region" description="Helical" evidence="7">
    <location>
        <begin position="6"/>
        <end position="22"/>
    </location>
</feature>
<feature type="compositionally biased region" description="Basic and acidic residues" evidence="6">
    <location>
        <begin position="316"/>
        <end position="328"/>
    </location>
</feature>
<keyword evidence="4 7" id="KW-0472">Membrane</keyword>
<dbReference type="PANTHER" id="PTHR33048:SF47">
    <property type="entry name" value="INTEGRAL MEMBRANE PROTEIN-RELATED"/>
    <property type="match status" value="1"/>
</dbReference>
<protein>
    <recommendedName>
        <fullName evidence="8">Rhodopsin domain-containing protein</fullName>
    </recommendedName>
</protein>
<feature type="domain" description="Rhodopsin" evidence="8">
    <location>
        <begin position="18"/>
        <end position="193"/>
    </location>
</feature>
<sequence>LKVIAAVFHGIALSCTVLRLLYRWYSRRFWWEDVWATIALIWDVFCVLNARARAYFVSDPPTPEDIVWNWVSSLSFTLVLWAARLSILLALIRVSNPTGTLRRTVLSFAGSFAVMCVTLTTQKIYVCAKHECMMSTSVAVAQLITDVISDIVLVTAPIRLLREVRMSKNRRILLLSAFSASLLISAVSIPHSVLLFYSMTNITLLLAELKAAMSLFVCNILVLVTFAYRVCKRSSKGEALDLDQSFCDNGPFCLTTIDLNQLTAGTLSGMDTNRGSVHSRTDDAPSLTISPAVSSSTPHVGHAEMTGPSALSSGAVEKENHSCQKHASDGIASDSTAC</sequence>
<dbReference type="OrthoDB" id="444631at2759"/>
<dbReference type="GO" id="GO:0016020">
    <property type="term" value="C:membrane"/>
    <property type="evidence" value="ECO:0007669"/>
    <property type="project" value="UniProtKB-SubCell"/>
</dbReference>
<evidence type="ECO:0000313" key="10">
    <source>
        <dbReference type="Proteomes" id="UP000053820"/>
    </source>
</evidence>
<dbReference type="AlphaFoldDB" id="A0A0C9UYE7"/>